<evidence type="ECO:0000256" key="1">
    <source>
        <dbReference type="SAM" id="Phobius"/>
    </source>
</evidence>
<organism evidence="3 4">
    <name type="scientific">Companilactobacillus mishanensis</name>
    <dbReference type="NCBI Taxonomy" id="2486008"/>
    <lineage>
        <taxon>Bacteria</taxon>
        <taxon>Bacillati</taxon>
        <taxon>Bacillota</taxon>
        <taxon>Bacilli</taxon>
        <taxon>Lactobacillales</taxon>
        <taxon>Lactobacillaceae</taxon>
        <taxon>Companilactobacillus</taxon>
    </lineage>
</organism>
<dbReference type="AlphaFoldDB" id="A0A5P0ZH02"/>
<keyword evidence="1" id="KW-0812">Transmembrane</keyword>
<dbReference type="RefSeq" id="WP_125702549.1">
    <property type="nucleotide sequence ID" value="NZ_JBHTOO010000003.1"/>
</dbReference>
<feature type="transmembrane region" description="Helical" evidence="1">
    <location>
        <begin position="39"/>
        <end position="59"/>
    </location>
</feature>
<dbReference type="Proteomes" id="UP000436655">
    <property type="component" value="Unassembled WGS sequence"/>
</dbReference>
<evidence type="ECO:0000313" key="4">
    <source>
        <dbReference type="Proteomes" id="UP000380386"/>
    </source>
</evidence>
<comment type="caution">
    <text evidence="3">The sequence shown here is derived from an EMBL/GenBank/DDBJ whole genome shotgun (WGS) entry which is preliminary data.</text>
</comment>
<dbReference type="EMBL" id="VDFN01000001">
    <property type="protein sequence ID" value="MQS44056.1"/>
    <property type="molecule type" value="Genomic_DNA"/>
</dbReference>
<evidence type="ECO:0000313" key="2">
    <source>
        <dbReference type="EMBL" id="MQS44056.1"/>
    </source>
</evidence>
<dbReference type="InterPro" id="IPR003425">
    <property type="entry name" value="CCB3/YggT"/>
</dbReference>
<feature type="transmembrane region" description="Helical" evidence="1">
    <location>
        <begin position="65"/>
        <end position="87"/>
    </location>
</feature>
<proteinExistence type="predicted"/>
<reference evidence="4 5" key="1">
    <citation type="journal article" date="2019" name="Syst. Appl. Microbiol.">
        <title>Polyphasic characterization of two novel Lactobacillus spp. isolated from blown salami packages: Description of Lactobacillus halodurans sp. nov. and Lactobacillus salsicarnum sp. nov.</title>
        <authorList>
            <person name="Schuster J.A."/>
            <person name="Klingl A."/>
            <person name="Vogel R.F."/>
            <person name="Ehrmann M.A."/>
        </authorList>
    </citation>
    <scope>NUCLEOTIDE SEQUENCE [LARGE SCALE GENOMIC DNA]</scope>
    <source>
        <strain evidence="2 5">TMW 1.2098</strain>
        <strain evidence="3 4">TMW 1.2118</strain>
    </source>
</reference>
<evidence type="ECO:0000313" key="5">
    <source>
        <dbReference type="Proteomes" id="UP000436655"/>
    </source>
</evidence>
<gene>
    <name evidence="3" type="ORF">FHL02_04435</name>
    <name evidence="2" type="ORF">FHL03_01005</name>
</gene>
<keyword evidence="1" id="KW-1133">Transmembrane helix</keyword>
<accession>A0A5P0ZH02</accession>
<keyword evidence="1" id="KW-0472">Membrane</keyword>
<dbReference type="GO" id="GO:0016020">
    <property type="term" value="C:membrane"/>
    <property type="evidence" value="ECO:0007669"/>
    <property type="project" value="InterPro"/>
</dbReference>
<sequence>MDRVMTGLPGIIGLLFSAYELIIIVFCVLTFIPRLYNSAFGRFIAGMVAPFLNLISRIIPTRFGFIDISPIIALILVQIAEKVIFYII</sequence>
<dbReference type="OrthoDB" id="47652at2"/>
<dbReference type="EMBL" id="VDFM01000003">
    <property type="protein sequence ID" value="MQS52265.1"/>
    <property type="molecule type" value="Genomic_DNA"/>
</dbReference>
<reference evidence="2" key="2">
    <citation type="submission" date="2019-05" db="EMBL/GenBank/DDBJ databases">
        <authorList>
            <person name="Schuster J.A."/>
            <person name="Ehrmann M.A."/>
        </authorList>
    </citation>
    <scope>NUCLEOTIDE SEQUENCE</scope>
    <source>
        <strain evidence="2">TMW 1.2098</strain>
    </source>
</reference>
<dbReference type="Pfam" id="PF02325">
    <property type="entry name" value="CCB3_YggT"/>
    <property type="match status" value="1"/>
</dbReference>
<dbReference type="Proteomes" id="UP000380386">
    <property type="component" value="Unassembled WGS sequence"/>
</dbReference>
<feature type="transmembrane region" description="Helical" evidence="1">
    <location>
        <begin position="12"/>
        <end position="32"/>
    </location>
</feature>
<protein>
    <submittedName>
        <fullName evidence="3">YggT family protein</fullName>
    </submittedName>
</protein>
<name>A0A5P0ZH02_9LACO</name>
<keyword evidence="5" id="KW-1185">Reference proteome</keyword>
<evidence type="ECO:0000313" key="3">
    <source>
        <dbReference type="EMBL" id="MQS52265.1"/>
    </source>
</evidence>